<dbReference type="AlphaFoldDB" id="G4Z1N0"/>
<name>G4Z1N0_PHYSP</name>
<organism evidence="1 2">
    <name type="scientific">Phytophthora sojae (strain P6497)</name>
    <name type="common">Soybean stem and root rot agent</name>
    <name type="synonym">Phytophthora megasperma f. sp. glycines</name>
    <dbReference type="NCBI Taxonomy" id="1094619"/>
    <lineage>
        <taxon>Eukaryota</taxon>
        <taxon>Sar</taxon>
        <taxon>Stramenopiles</taxon>
        <taxon>Oomycota</taxon>
        <taxon>Peronosporomycetes</taxon>
        <taxon>Peronosporales</taxon>
        <taxon>Peronosporaceae</taxon>
        <taxon>Phytophthora</taxon>
    </lineage>
</organism>
<dbReference type="OMA" id="HGLICAG"/>
<keyword evidence="2" id="KW-1185">Reference proteome</keyword>
<dbReference type="KEGG" id="psoj:PHYSODRAFT_455941"/>
<proteinExistence type="predicted"/>
<accession>G4Z1N0</accession>
<dbReference type="RefSeq" id="XP_009521686.1">
    <property type="nucleotide sequence ID" value="XM_009523391.1"/>
</dbReference>
<protein>
    <submittedName>
        <fullName evidence="1">Uncharacterized protein</fullName>
    </submittedName>
</protein>
<dbReference type="InParanoid" id="G4Z1N0"/>
<reference evidence="1 2" key="1">
    <citation type="journal article" date="2006" name="Science">
        <title>Phytophthora genome sequences uncover evolutionary origins and mechanisms of pathogenesis.</title>
        <authorList>
            <person name="Tyler B.M."/>
            <person name="Tripathy S."/>
            <person name="Zhang X."/>
            <person name="Dehal P."/>
            <person name="Jiang R.H."/>
            <person name="Aerts A."/>
            <person name="Arredondo F.D."/>
            <person name="Baxter L."/>
            <person name="Bensasson D."/>
            <person name="Beynon J.L."/>
            <person name="Chapman J."/>
            <person name="Damasceno C.M."/>
            <person name="Dorrance A.E."/>
            <person name="Dou D."/>
            <person name="Dickerman A.W."/>
            <person name="Dubchak I.L."/>
            <person name="Garbelotto M."/>
            <person name="Gijzen M."/>
            <person name="Gordon S.G."/>
            <person name="Govers F."/>
            <person name="Grunwald N.J."/>
            <person name="Huang W."/>
            <person name="Ivors K.L."/>
            <person name="Jones R.W."/>
            <person name="Kamoun S."/>
            <person name="Krampis K."/>
            <person name="Lamour K.H."/>
            <person name="Lee M.K."/>
            <person name="McDonald W.H."/>
            <person name="Medina M."/>
            <person name="Meijer H.J."/>
            <person name="Nordberg E.K."/>
            <person name="Maclean D.J."/>
            <person name="Ospina-Giraldo M.D."/>
            <person name="Morris P.F."/>
            <person name="Phuntumart V."/>
            <person name="Putnam N.H."/>
            <person name="Rash S."/>
            <person name="Rose J.K."/>
            <person name="Sakihama Y."/>
            <person name="Salamov A.A."/>
            <person name="Savidor A."/>
            <person name="Scheuring C.F."/>
            <person name="Smith B.M."/>
            <person name="Sobral B.W."/>
            <person name="Terry A."/>
            <person name="Torto-Alalibo T.A."/>
            <person name="Win J."/>
            <person name="Xu Z."/>
            <person name="Zhang H."/>
            <person name="Grigoriev I.V."/>
            <person name="Rokhsar D.S."/>
            <person name="Boore J.L."/>
        </authorList>
    </citation>
    <scope>NUCLEOTIDE SEQUENCE [LARGE SCALE GENOMIC DNA]</scope>
    <source>
        <strain evidence="1 2">P6497</strain>
    </source>
</reference>
<dbReference type="SUPFAM" id="SSF53098">
    <property type="entry name" value="Ribonuclease H-like"/>
    <property type="match status" value="1"/>
</dbReference>
<gene>
    <name evidence="1" type="ORF">PHYSODRAFT_455941</name>
</gene>
<dbReference type="Proteomes" id="UP000002640">
    <property type="component" value="Unassembled WGS sequence"/>
</dbReference>
<evidence type="ECO:0000313" key="1">
    <source>
        <dbReference type="EMBL" id="EGZ26398.1"/>
    </source>
</evidence>
<evidence type="ECO:0000313" key="2">
    <source>
        <dbReference type="Proteomes" id="UP000002640"/>
    </source>
</evidence>
<feature type="non-terminal residue" evidence="1">
    <location>
        <position position="1"/>
    </location>
</feature>
<dbReference type="EMBL" id="JH159152">
    <property type="protein sequence ID" value="EGZ26398.1"/>
    <property type="molecule type" value="Genomic_DNA"/>
</dbReference>
<dbReference type="GeneID" id="20653083"/>
<feature type="non-terminal residue" evidence="1">
    <location>
        <position position="162"/>
    </location>
</feature>
<sequence>YGRLLIDAVDEEVELLVEDTKDVAFIVLVMDGCTSVSHWKMMNDMLNGQNMKPVVWRIVVTEENLQTAEYIAGVTVEEVKEVELRFGRVSCVTGVMSDNASTMQATCDILEKEHGLICAGCGAHTMNLLAQDIAKLPVVMNVMEKVLTLARFVTDRKRLRAK</sequence>
<dbReference type="InterPro" id="IPR012337">
    <property type="entry name" value="RNaseH-like_sf"/>
</dbReference>